<dbReference type="GO" id="GO:0005737">
    <property type="term" value="C:cytoplasm"/>
    <property type="evidence" value="ECO:0007669"/>
    <property type="project" value="TreeGrafter"/>
</dbReference>
<dbReference type="PANTHER" id="PTHR13924">
    <property type="entry name" value="TRANSFORMING ACIDIC COILED-COIL CONTAINING PROTEIN 1/2"/>
    <property type="match status" value="1"/>
</dbReference>
<comment type="caution">
    <text evidence="10">The sequence shown here is derived from an EMBL/GenBank/DDBJ whole genome shotgun (WGS) entry which is preliminary data.</text>
</comment>
<evidence type="ECO:0000256" key="4">
    <source>
        <dbReference type="ARBA" id="ARBA00022553"/>
    </source>
</evidence>
<feature type="region of interest" description="Disordered" evidence="8">
    <location>
        <begin position="496"/>
        <end position="581"/>
    </location>
</feature>
<evidence type="ECO:0000313" key="10">
    <source>
        <dbReference type="EMBL" id="KAK7867643.1"/>
    </source>
</evidence>
<feature type="compositionally biased region" description="Polar residues" evidence="8">
    <location>
        <begin position="392"/>
        <end position="405"/>
    </location>
</feature>
<feature type="region of interest" description="Disordered" evidence="8">
    <location>
        <begin position="64"/>
        <end position="101"/>
    </location>
</feature>
<dbReference type="AlphaFoldDB" id="A0AAN9Z4D0"/>
<evidence type="ECO:0000313" key="11">
    <source>
        <dbReference type="Proteomes" id="UP001378592"/>
    </source>
</evidence>
<keyword evidence="11" id="KW-1185">Reference proteome</keyword>
<reference evidence="10 11" key="1">
    <citation type="submission" date="2024-03" db="EMBL/GenBank/DDBJ databases">
        <title>The genome assembly and annotation of the cricket Gryllus longicercus Weissman &amp; Gray.</title>
        <authorList>
            <person name="Szrajer S."/>
            <person name="Gray D."/>
            <person name="Ylla G."/>
        </authorList>
    </citation>
    <scope>NUCLEOTIDE SEQUENCE [LARGE SCALE GENOMIC DNA]</scope>
    <source>
        <strain evidence="10">DAG 2021-001</strain>
        <tissue evidence="10">Whole body minus gut</tissue>
    </source>
</reference>
<accession>A0AAN9Z4D0</accession>
<evidence type="ECO:0000256" key="2">
    <source>
        <dbReference type="ARBA" id="ARBA00009423"/>
    </source>
</evidence>
<dbReference type="GO" id="GO:0007052">
    <property type="term" value="P:mitotic spindle organization"/>
    <property type="evidence" value="ECO:0007669"/>
    <property type="project" value="InterPro"/>
</dbReference>
<organism evidence="10 11">
    <name type="scientific">Gryllus longicercus</name>
    <dbReference type="NCBI Taxonomy" id="2509291"/>
    <lineage>
        <taxon>Eukaryota</taxon>
        <taxon>Metazoa</taxon>
        <taxon>Ecdysozoa</taxon>
        <taxon>Arthropoda</taxon>
        <taxon>Hexapoda</taxon>
        <taxon>Insecta</taxon>
        <taxon>Pterygota</taxon>
        <taxon>Neoptera</taxon>
        <taxon>Polyneoptera</taxon>
        <taxon>Orthoptera</taxon>
        <taxon>Ensifera</taxon>
        <taxon>Gryllidea</taxon>
        <taxon>Grylloidea</taxon>
        <taxon>Gryllidae</taxon>
        <taxon>Gryllinae</taxon>
        <taxon>Gryllus</taxon>
    </lineage>
</organism>
<evidence type="ECO:0000256" key="1">
    <source>
        <dbReference type="ARBA" id="ARBA00004245"/>
    </source>
</evidence>
<dbReference type="Pfam" id="PF05010">
    <property type="entry name" value="TACC_C"/>
    <property type="match status" value="1"/>
</dbReference>
<dbReference type="EMBL" id="JAZDUA010000114">
    <property type="protein sequence ID" value="KAK7867643.1"/>
    <property type="molecule type" value="Genomic_DNA"/>
</dbReference>
<evidence type="ECO:0000256" key="8">
    <source>
        <dbReference type="SAM" id="MobiDB-lite"/>
    </source>
</evidence>
<keyword evidence="5 7" id="KW-0175">Coiled coil</keyword>
<dbReference type="Gene3D" id="1.20.5.1700">
    <property type="match status" value="1"/>
</dbReference>
<feature type="coiled-coil region" evidence="7">
    <location>
        <begin position="718"/>
        <end position="802"/>
    </location>
</feature>
<keyword evidence="6" id="KW-0206">Cytoskeleton</keyword>
<feature type="region of interest" description="Disordered" evidence="8">
    <location>
        <begin position="383"/>
        <end position="457"/>
    </location>
</feature>
<dbReference type="InterPro" id="IPR039915">
    <property type="entry name" value="TACC"/>
</dbReference>
<feature type="compositionally biased region" description="Polar residues" evidence="8">
    <location>
        <begin position="516"/>
        <end position="531"/>
    </location>
</feature>
<evidence type="ECO:0000256" key="3">
    <source>
        <dbReference type="ARBA" id="ARBA00022490"/>
    </source>
</evidence>
<keyword evidence="4" id="KW-0597">Phosphoprotein</keyword>
<evidence type="ECO:0000256" key="6">
    <source>
        <dbReference type="ARBA" id="ARBA00023212"/>
    </source>
</evidence>
<feature type="compositionally biased region" description="Polar residues" evidence="8">
    <location>
        <begin position="567"/>
        <end position="581"/>
    </location>
</feature>
<dbReference type="PANTHER" id="PTHR13924:SF10">
    <property type="entry name" value="TRANSFORMING ACIDIC COILED-COIL PROTEIN, ISOFORM K"/>
    <property type="match status" value="1"/>
</dbReference>
<proteinExistence type="inferred from homology"/>
<feature type="compositionally biased region" description="Polar residues" evidence="8">
    <location>
        <begin position="544"/>
        <end position="559"/>
    </location>
</feature>
<feature type="coiled-coil region" evidence="7">
    <location>
        <begin position="609"/>
        <end position="682"/>
    </location>
</feature>
<comment type="subcellular location">
    <subcellularLocation>
        <location evidence="1">Cytoplasm</location>
        <location evidence="1">Cytoskeleton</location>
    </subcellularLocation>
</comment>
<protein>
    <recommendedName>
        <fullName evidence="9">Transforming acidic coiled-coil-containing protein C-terminal domain-containing protein</fullName>
    </recommendedName>
</protein>
<keyword evidence="3" id="KW-0963">Cytoplasm</keyword>
<dbReference type="GO" id="GO:0007097">
    <property type="term" value="P:nuclear migration"/>
    <property type="evidence" value="ECO:0007669"/>
    <property type="project" value="TreeGrafter"/>
</dbReference>
<dbReference type="Proteomes" id="UP001378592">
    <property type="component" value="Unassembled WGS sequence"/>
</dbReference>
<comment type="similarity">
    <text evidence="2">Belongs to the TACC family.</text>
</comment>
<dbReference type="InterPro" id="IPR007707">
    <property type="entry name" value="TACC_C"/>
</dbReference>
<gene>
    <name evidence="10" type="ORF">R5R35_001297</name>
</gene>
<dbReference type="GO" id="GO:0005856">
    <property type="term" value="C:cytoskeleton"/>
    <property type="evidence" value="ECO:0007669"/>
    <property type="project" value="UniProtKB-SubCell"/>
</dbReference>
<name>A0AAN9Z4D0_9ORTH</name>
<sequence>MGNVFHRHADNVCIQSQQTAKRKSLPDSDADFIHSVVEELIDRIPERSAISPVELSSSLSRSSLSNECVPDLEPEDLSKRLQDTDSVTEYESAADTDRSGKLSSSASLLTFSEQLNYEPRDDSCTCSLSENEKKLDCECSLKLSDSSVGDEAPNFVLNAESLVLDSSSVDENNKQKILPPLNVKINEEISPTDSCTSPEVNNFVVVEETSNVGNVDLSDDGNTSCSIEIGIEQQSTESEIPSQKSNDKEDHCQWNVVHSDESPICVLAKEQNKEQNTDILSKSPEQIPICDTSPVSILVSSLADSFGDQSTSSCSEVLKASADLEIEKPSQSEVLSGYVSENFSFVAAEASKIAEDIFNALEDLDGDDTIGKELKMSSLGEVDSDVLDGNYPKSQCEQTSNSLPQNYYLDGGTKETANSQNTLRMKKSQDDDLLENSGKNHKELEGSNTESPSKMKAADVGACAGENVDGNTKSNHDKESMYNKFDNLVDVVSRRPLPHEDDSLPVDSSVDDNENSRSSLQIDDSRSTPVRNQALDYIDKLISLTPNQSPRNRSTASDMSHSDSQKDSLIQEPSNNSSSATKWCDISNIDLQKMPDRLRQLREVILQQEALHKEEMKKYQRKMKSLEDREMQINRKMLENSQGQQQMSLILEEYEKTISRLVAEKEHERQAYDLEKENLIKEKDAISGHLSNIEIAFSDVHQKYEKSKQVIQGFKNNEEALRATVSDYETALKKQEQKYEILKSHAMGQLESANQELIAMRRTHEAENSKLKAMLKKAEIKIHSLEETLQQKIKENQELVNICDELIGKVGSSE</sequence>
<evidence type="ECO:0000259" key="9">
    <source>
        <dbReference type="Pfam" id="PF05010"/>
    </source>
</evidence>
<dbReference type="FunFam" id="1.20.5.1700:FF:000001">
    <property type="entry name" value="Transforming acidic coiled-coil-containing protein 1 isoform 2"/>
    <property type="match status" value="1"/>
</dbReference>
<evidence type="ECO:0000256" key="5">
    <source>
        <dbReference type="ARBA" id="ARBA00023054"/>
    </source>
</evidence>
<evidence type="ECO:0000256" key="7">
    <source>
        <dbReference type="SAM" id="Coils"/>
    </source>
</evidence>
<feature type="domain" description="Transforming acidic coiled-coil-containing protein C-terminal" evidence="9">
    <location>
        <begin position="613"/>
        <end position="807"/>
    </location>
</feature>